<protein>
    <recommendedName>
        <fullName evidence="1">DUF5753 domain-containing protein</fullName>
    </recommendedName>
</protein>
<accession>A0A7X0IGE5</accession>
<dbReference type="Proteomes" id="UP000555564">
    <property type="component" value="Unassembled WGS sequence"/>
</dbReference>
<evidence type="ECO:0000313" key="2">
    <source>
        <dbReference type="EMBL" id="MBB6474652.1"/>
    </source>
</evidence>
<reference evidence="2 3" key="1">
    <citation type="submission" date="2020-08" db="EMBL/GenBank/DDBJ databases">
        <title>Sequencing the genomes of 1000 actinobacteria strains.</title>
        <authorList>
            <person name="Klenk H.-P."/>
        </authorList>
    </citation>
    <scope>NUCLEOTIDE SEQUENCE [LARGE SCALE GENOMIC DNA]</scope>
    <source>
        <strain evidence="2 3">DSM 44936</strain>
    </source>
</reference>
<sequence length="212" mass="23924">MDEMFGMNGILVRIRDDLVKAAVPLEWFGRWPEVENQATSLWWFELAVIPGLLQTEDYMRAVLRAGDHQADVEEMVSARLERQRVLTKEDDPPMLSSIISESVLRHNVGGAKTMADQLAGLVEMAEGDNKIVIQIVPDRAPVCAGFLGGFIIATLDNGVDVAYLDNQLAGDVIEDVESVRRLRHMFDSFRAEALPRMESISLIMKEMERWKH</sequence>
<name>A0A7X0IGE5_9ACTN</name>
<dbReference type="Pfam" id="PF19054">
    <property type="entry name" value="DUF5753"/>
    <property type="match status" value="1"/>
</dbReference>
<keyword evidence="3" id="KW-1185">Reference proteome</keyword>
<evidence type="ECO:0000313" key="3">
    <source>
        <dbReference type="Proteomes" id="UP000555564"/>
    </source>
</evidence>
<feature type="domain" description="DUF5753" evidence="1">
    <location>
        <begin position="32"/>
        <end position="204"/>
    </location>
</feature>
<comment type="caution">
    <text evidence="2">The sequence shown here is derived from an EMBL/GenBank/DDBJ whole genome shotgun (WGS) entry which is preliminary data.</text>
</comment>
<dbReference type="InterPro" id="IPR043917">
    <property type="entry name" value="DUF5753"/>
</dbReference>
<dbReference type="AlphaFoldDB" id="A0A7X0IGE5"/>
<gene>
    <name evidence="2" type="ORF">BJ992_004083</name>
</gene>
<proteinExistence type="predicted"/>
<organism evidence="2 3">
    <name type="scientific">Sphaerisporangium rubeum</name>
    <dbReference type="NCBI Taxonomy" id="321317"/>
    <lineage>
        <taxon>Bacteria</taxon>
        <taxon>Bacillati</taxon>
        <taxon>Actinomycetota</taxon>
        <taxon>Actinomycetes</taxon>
        <taxon>Streptosporangiales</taxon>
        <taxon>Streptosporangiaceae</taxon>
        <taxon>Sphaerisporangium</taxon>
    </lineage>
</organism>
<evidence type="ECO:0000259" key="1">
    <source>
        <dbReference type="Pfam" id="PF19054"/>
    </source>
</evidence>
<dbReference type="EMBL" id="JACHIU010000001">
    <property type="protein sequence ID" value="MBB6474652.1"/>
    <property type="molecule type" value="Genomic_DNA"/>
</dbReference>